<sequence>MVMMDCLLLICQRKRLKAIICLSKPSVFFPSCFSKNNCVLILLILYLSIYLLAKRHVPDTFFEHLI</sequence>
<proteinExistence type="predicted"/>
<reference evidence="1" key="1">
    <citation type="submission" date="2021-01" db="EMBL/GenBank/DDBJ databases">
        <authorList>
            <consortium name="Genoscope - CEA"/>
            <person name="William W."/>
        </authorList>
    </citation>
    <scope>NUCLEOTIDE SEQUENCE</scope>
</reference>
<organism evidence="1">
    <name type="scientific">Brassica napus</name>
    <name type="common">Rape</name>
    <dbReference type="NCBI Taxonomy" id="3708"/>
    <lineage>
        <taxon>Eukaryota</taxon>
        <taxon>Viridiplantae</taxon>
        <taxon>Streptophyta</taxon>
        <taxon>Embryophyta</taxon>
        <taxon>Tracheophyta</taxon>
        <taxon>Spermatophyta</taxon>
        <taxon>Magnoliopsida</taxon>
        <taxon>eudicotyledons</taxon>
        <taxon>Gunneridae</taxon>
        <taxon>Pentapetalae</taxon>
        <taxon>rosids</taxon>
        <taxon>malvids</taxon>
        <taxon>Brassicales</taxon>
        <taxon>Brassicaceae</taxon>
        <taxon>Brassiceae</taxon>
        <taxon>Brassica</taxon>
    </lineage>
</organism>
<accession>A0A816RGQ8</accession>
<dbReference type="EMBL" id="HG994365">
    <property type="protein sequence ID" value="CAF2072363.1"/>
    <property type="molecule type" value="Genomic_DNA"/>
</dbReference>
<protein>
    <submittedName>
        <fullName evidence="1">(rape) hypothetical protein</fullName>
    </submittedName>
</protein>
<dbReference type="Proteomes" id="UP001295469">
    <property type="component" value="Chromosome C01"/>
</dbReference>
<gene>
    <name evidence="1" type="ORF">DARMORV10_C01P23910.1</name>
</gene>
<evidence type="ECO:0000313" key="1">
    <source>
        <dbReference type="EMBL" id="CAF2072363.1"/>
    </source>
</evidence>
<name>A0A816RGQ8_BRANA</name>
<dbReference type="AlphaFoldDB" id="A0A816RGQ8"/>